<evidence type="ECO:0000313" key="4">
    <source>
        <dbReference type="EMBL" id="JAQ10615.1"/>
    </source>
</evidence>
<dbReference type="PANTHER" id="PTHR46128">
    <property type="entry name" value="MITOCHONDRIAL GROUP I INTRON SPLICING FACTOR CCM1"/>
    <property type="match status" value="1"/>
</dbReference>
<feature type="compositionally biased region" description="Polar residues" evidence="2">
    <location>
        <begin position="432"/>
        <end position="442"/>
    </location>
</feature>
<evidence type="ECO:0000256" key="1">
    <source>
        <dbReference type="ARBA" id="ARBA00007626"/>
    </source>
</evidence>
<dbReference type="AlphaFoldDB" id="A0A0A9X831"/>
<dbReference type="EMBL" id="GBHO01028626">
    <property type="protein sequence ID" value="JAG14978.1"/>
    <property type="molecule type" value="Transcribed_RNA"/>
</dbReference>
<reference evidence="4" key="3">
    <citation type="journal article" date="2016" name="Gigascience">
        <title>De novo construction of an expanded transcriptome assembly for the western tarnished plant bug, Lygus hesperus.</title>
        <authorList>
            <person name="Tassone E.E."/>
            <person name="Geib S.M."/>
            <person name="Hall B."/>
            <person name="Fabrick J.A."/>
            <person name="Brent C.S."/>
            <person name="Hull J.J."/>
        </authorList>
    </citation>
    <scope>NUCLEOTIDE SEQUENCE</scope>
</reference>
<comment type="similarity">
    <text evidence="1">Belongs to the PPR family. P subfamily.</text>
</comment>
<dbReference type="PANTHER" id="PTHR46128:SF329">
    <property type="entry name" value="MITOCHONDRIAL GROUP I INTRON SPLICING FACTOR DMR1"/>
    <property type="match status" value="1"/>
</dbReference>
<accession>A0A0A9X831</accession>
<evidence type="ECO:0000313" key="3">
    <source>
        <dbReference type="EMBL" id="JAG14978.1"/>
    </source>
</evidence>
<feature type="region of interest" description="Disordered" evidence="2">
    <location>
        <begin position="422"/>
        <end position="442"/>
    </location>
</feature>
<reference evidence="3" key="2">
    <citation type="submission" date="2014-07" db="EMBL/GenBank/DDBJ databases">
        <authorList>
            <person name="Hull J."/>
        </authorList>
    </citation>
    <scope>NUCLEOTIDE SEQUENCE</scope>
</reference>
<dbReference type="EMBL" id="GDHC01008014">
    <property type="protein sequence ID" value="JAQ10615.1"/>
    <property type="molecule type" value="Transcribed_RNA"/>
</dbReference>
<reference evidence="3" key="1">
    <citation type="journal article" date="2014" name="PLoS ONE">
        <title>Transcriptome-Based Identification of ABC Transporters in the Western Tarnished Plant Bug Lygus hesperus.</title>
        <authorList>
            <person name="Hull J.J."/>
            <person name="Chaney K."/>
            <person name="Geib S.M."/>
            <person name="Fabrick J.A."/>
            <person name="Brent C.S."/>
            <person name="Walsh D."/>
            <person name="Lavine L.C."/>
        </authorList>
    </citation>
    <scope>NUCLEOTIDE SEQUENCE</scope>
</reference>
<dbReference type="Gene3D" id="1.25.40.10">
    <property type="entry name" value="Tetratricopeptide repeat domain"/>
    <property type="match status" value="1"/>
</dbReference>
<sequence>MIRAASTAEKAFLYFEQMQHFHFTPSLITYCSLMRNCIRDQRVDLYPRIFTLFHQLVSFGFTPNTHVINTLLHAACKFSDLQTALLLWSYIDTYYSHLRDCGSYEILLRTVGGTMYDERASHCGSVYTVDRQYFGGTVTDTILSDSINTFWKLSAVGASSTTTSTSLLRLDRAARIMLAENLFTHYLEQNTTLGTRLTLDSRIRRGVLDNMLQPRHGVSLPIIAASNVQEPSPMLLAELVGVYTGAAVGILMQDRNRTGVSSSPPLTAALKQQLLHSSWEKVHALRERFPHSFRITEHMYAYIFSMYGAADRLEDSISHYVYLTQELGLKPTNKTFGTYCRWIVRNCHLGVARRMVAEMRRHNYAVPADFAARIQRIERAQSALSAPATSTYPLPVGDGDDAGGFTAVGASNLPSHILYSGKRTSRRIPPTHKNNSTSFRKW</sequence>
<gene>
    <name evidence="3" type="ORF">CM83_15031</name>
    <name evidence="4" type="ORF">g.63085</name>
</gene>
<name>A0A0A9X831_LYGHE</name>
<protein>
    <submittedName>
        <fullName evidence="3">Uncharacterized protein</fullName>
    </submittedName>
</protein>
<evidence type="ECO:0000256" key="2">
    <source>
        <dbReference type="SAM" id="MobiDB-lite"/>
    </source>
</evidence>
<organism evidence="3">
    <name type="scientific">Lygus hesperus</name>
    <name type="common">Western plant bug</name>
    <dbReference type="NCBI Taxonomy" id="30085"/>
    <lineage>
        <taxon>Eukaryota</taxon>
        <taxon>Metazoa</taxon>
        <taxon>Ecdysozoa</taxon>
        <taxon>Arthropoda</taxon>
        <taxon>Hexapoda</taxon>
        <taxon>Insecta</taxon>
        <taxon>Pterygota</taxon>
        <taxon>Neoptera</taxon>
        <taxon>Paraneoptera</taxon>
        <taxon>Hemiptera</taxon>
        <taxon>Heteroptera</taxon>
        <taxon>Panheteroptera</taxon>
        <taxon>Cimicomorpha</taxon>
        <taxon>Miridae</taxon>
        <taxon>Mirini</taxon>
        <taxon>Lygus</taxon>
    </lineage>
</organism>
<proteinExistence type="inferred from homology"/>
<dbReference type="InterPro" id="IPR050872">
    <property type="entry name" value="PPR_P_subfamily"/>
</dbReference>
<dbReference type="InterPro" id="IPR011990">
    <property type="entry name" value="TPR-like_helical_dom_sf"/>
</dbReference>